<keyword evidence="6" id="KW-0479">Metal-binding</keyword>
<feature type="transmembrane region" description="Helical" evidence="9">
    <location>
        <begin position="669"/>
        <end position="690"/>
    </location>
</feature>
<feature type="transmembrane region" description="Helical" evidence="9">
    <location>
        <begin position="203"/>
        <end position="223"/>
    </location>
</feature>
<dbReference type="EMBL" id="JAKZEL010000022">
    <property type="protein sequence ID" value="KAI4532520.1"/>
    <property type="molecule type" value="Genomic_DNA"/>
</dbReference>
<feature type="binding site" evidence="6">
    <location>
        <position position="67"/>
    </location>
    <ligand>
        <name>Na(+)</name>
        <dbReference type="ChEBI" id="CHEBI:29101"/>
        <label>1</label>
    </ligand>
</feature>
<dbReference type="InterPro" id="IPR037272">
    <property type="entry name" value="SNS_sf"/>
</dbReference>
<feature type="binding site" evidence="6">
    <location>
        <position position="335"/>
    </location>
    <ligand>
        <name>Na(+)</name>
        <dbReference type="ChEBI" id="CHEBI:29101"/>
        <label>1</label>
    </ligand>
</feature>
<dbReference type="GO" id="GO:0042995">
    <property type="term" value="C:cell projection"/>
    <property type="evidence" value="ECO:0007669"/>
    <property type="project" value="TreeGrafter"/>
</dbReference>
<feature type="transmembrane region" description="Helical" evidence="9">
    <location>
        <begin position="328"/>
        <end position="349"/>
    </location>
</feature>
<sequence length="748" mass="82713">MTAEKALPLGNGKAAEEARESEVLSGGGGGAVSARDKRDKAVHERGHWNNKVEFVLSVAGEIIGLGNVWRFPYLCYKNGGGIGYATQVIEAHLNVYYIIILAWAIFYLSNCFTTELPWATCGHEWNTENCVEFQKLNVTNHSHVSLQNATSPVMEFWERRVLAISNGIEHIGDLRWELALCLLAAWTICYFCIWKGTKSTGKVVYVTATFPYVMLLILLIRGVTLPGASEGVKFYLYPDLSRLSDPQMSRLWSRLRLPPVRKVGAGMFEEAWFVQLRRTCQFGARFGPEDPGLVCPVKAVGFCSSTTDASSGSPTSMILPRGKVWVDAGTQIFFSYAICLGCLTALGSYNNYNNNCYRDCIMLCCLNSGTSFVAGFAIFSVLGFMAYEQGVPIAEVAESGPGLAFIAYPKAVTMMPLSPLWAALFFMMLIFLGLDSQQKATRPPEAKGRGTVTDLEDEFVCVESLVTAVVDMYPKVFRRGYRRELLILALSATSYFLGLVMLTEVSDSHTAGPSVEGSPGRQLAGPGTLAHRALSQALGPRPYTEPVLCLPWTRNQQTLRPHTLTFALCRGMSGGMYIFQLFDSYAASGMCLLFVAIFECICIGWVYGSDRFYDNIEDMIGYRPVSLIKWCWKVVTPGICAGIFIFFLVKYKPLKYNNVYTYPAWGYGIGWLMALSSMLCIPVWVCIKVWKTEGTLPERFRKLMIPSADLKMRGSLGAGPRTVAVNDCDAKLKGDGAVAAITEKETHF</sequence>
<comment type="subcellular location">
    <subcellularLocation>
        <location evidence="1">Membrane</location>
        <topology evidence="1">Multi-pass membrane protein</topology>
    </subcellularLocation>
</comment>
<keyword evidence="11" id="KW-1185">Reference proteome</keyword>
<dbReference type="Proteomes" id="UP001214576">
    <property type="component" value="Unassembled WGS sequence"/>
</dbReference>
<dbReference type="SUPFAM" id="SSF161070">
    <property type="entry name" value="SNF-like"/>
    <property type="match status" value="3"/>
</dbReference>
<feature type="transmembrane region" description="Helical" evidence="9">
    <location>
        <begin position="630"/>
        <end position="649"/>
    </location>
</feature>
<dbReference type="PANTHER" id="PTHR11616">
    <property type="entry name" value="SODIUM/CHLORIDE DEPENDENT TRANSPORTER"/>
    <property type="match status" value="1"/>
</dbReference>
<protein>
    <recommendedName>
        <fullName evidence="12">Solute carrier family 6 member 11</fullName>
    </recommendedName>
</protein>
<evidence type="ECO:0000256" key="1">
    <source>
        <dbReference type="ARBA" id="ARBA00004141"/>
    </source>
</evidence>
<evidence type="ECO:0000256" key="6">
    <source>
        <dbReference type="PIRSR" id="PIRSR600175-1"/>
    </source>
</evidence>
<feature type="binding site" evidence="6">
    <location>
        <position position="435"/>
    </location>
    <ligand>
        <name>Na(+)</name>
        <dbReference type="ChEBI" id="CHEBI:29101"/>
        <label>1</label>
    </ligand>
</feature>
<keyword evidence="6" id="KW-0915">Sodium</keyword>
<evidence type="ECO:0000256" key="7">
    <source>
        <dbReference type="PIRSR" id="PIRSR600175-2"/>
    </source>
</evidence>
<dbReference type="GO" id="GO:0046872">
    <property type="term" value="F:metal ion binding"/>
    <property type="evidence" value="ECO:0007669"/>
    <property type="project" value="UniProtKB-KW"/>
</dbReference>
<evidence type="ECO:0000256" key="5">
    <source>
        <dbReference type="ARBA" id="ARBA00023136"/>
    </source>
</evidence>
<evidence type="ECO:0000256" key="4">
    <source>
        <dbReference type="ARBA" id="ARBA00022989"/>
    </source>
</evidence>
<feature type="binding site" evidence="6">
    <location>
        <position position="60"/>
    </location>
    <ligand>
        <name>Na(+)</name>
        <dbReference type="ChEBI" id="CHEBI:29101"/>
        <label>1</label>
    </ligand>
</feature>
<evidence type="ECO:0000256" key="3">
    <source>
        <dbReference type="ARBA" id="ARBA00022692"/>
    </source>
</evidence>
<keyword evidence="3 9" id="KW-0812">Transmembrane</keyword>
<feature type="binding site" evidence="6">
    <location>
        <position position="436"/>
    </location>
    <ligand>
        <name>Na(+)</name>
        <dbReference type="ChEBI" id="CHEBI:29101"/>
        <label>1</label>
    </ligand>
</feature>
<dbReference type="InterPro" id="IPR000175">
    <property type="entry name" value="Na/ntran_symport"/>
</dbReference>
<dbReference type="Pfam" id="PF00209">
    <property type="entry name" value="SNF"/>
    <property type="match status" value="3"/>
</dbReference>
<comment type="caution">
    <text evidence="10">The sequence shown here is derived from an EMBL/GenBank/DDBJ whole genome shotgun (WGS) entry which is preliminary data.</text>
</comment>
<keyword evidence="2" id="KW-0813">Transport</keyword>
<feature type="transmembrane region" description="Helical" evidence="9">
    <location>
        <begin position="361"/>
        <end position="387"/>
    </location>
</feature>
<feature type="region of interest" description="Disordered" evidence="8">
    <location>
        <begin position="1"/>
        <end position="36"/>
    </location>
</feature>
<dbReference type="PROSITE" id="PS50267">
    <property type="entry name" value="NA_NEUROTRAN_SYMP_3"/>
    <property type="match status" value="1"/>
</dbReference>
<dbReference type="PRINTS" id="PR00176">
    <property type="entry name" value="NANEUSMPORT"/>
</dbReference>
<feature type="transmembrane region" description="Helical" evidence="9">
    <location>
        <begin position="585"/>
        <end position="609"/>
    </location>
</feature>
<evidence type="ECO:0000256" key="2">
    <source>
        <dbReference type="ARBA" id="ARBA00022448"/>
    </source>
</evidence>
<feature type="binding site" evidence="6">
    <location>
        <position position="367"/>
    </location>
    <ligand>
        <name>Na(+)</name>
        <dbReference type="ChEBI" id="CHEBI:29101"/>
        <label>1</label>
    </ligand>
</feature>
<feature type="binding site" evidence="6">
    <location>
        <position position="432"/>
    </location>
    <ligand>
        <name>Na(+)</name>
        <dbReference type="ChEBI" id="CHEBI:29101"/>
        <label>1</label>
    </ligand>
</feature>
<dbReference type="GO" id="GO:0005886">
    <property type="term" value="C:plasma membrane"/>
    <property type="evidence" value="ECO:0007669"/>
    <property type="project" value="TreeGrafter"/>
</dbReference>
<keyword evidence="4 9" id="KW-1133">Transmembrane helix</keyword>
<evidence type="ECO:0000256" key="9">
    <source>
        <dbReference type="SAM" id="Phobius"/>
    </source>
</evidence>
<keyword evidence="5 9" id="KW-0472">Membrane</keyword>
<evidence type="ECO:0000313" key="11">
    <source>
        <dbReference type="Proteomes" id="UP001214576"/>
    </source>
</evidence>
<dbReference type="PROSITE" id="PS00754">
    <property type="entry name" value="NA_NEUROTRAN_SYMP_2"/>
    <property type="match status" value="1"/>
</dbReference>
<evidence type="ECO:0008006" key="12">
    <source>
        <dbReference type="Google" id="ProtNLM"/>
    </source>
</evidence>
<evidence type="ECO:0000256" key="8">
    <source>
        <dbReference type="SAM" id="MobiDB-lite"/>
    </source>
</evidence>
<feature type="transmembrane region" description="Helical" evidence="9">
    <location>
        <begin position="407"/>
        <end position="432"/>
    </location>
</feature>
<dbReference type="PANTHER" id="PTHR11616:SF124">
    <property type="entry name" value="SODIUM- AND CHLORIDE-DEPENDENT GABA TRANSPORTER 3"/>
    <property type="match status" value="1"/>
</dbReference>
<dbReference type="GO" id="GO:0005332">
    <property type="term" value="F:gamma-aminobutyric acid:sodium:chloride symporter activity"/>
    <property type="evidence" value="ECO:0007669"/>
    <property type="project" value="TreeGrafter"/>
</dbReference>
<feature type="disulfide bond" evidence="7">
    <location>
        <begin position="121"/>
        <end position="130"/>
    </location>
</feature>
<dbReference type="AlphaFoldDB" id="A0AAD4TVQ4"/>
<proteinExistence type="predicted"/>
<evidence type="ECO:0000313" key="10">
    <source>
        <dbReference type="EMBL" id="KAI4532520.1"/>
    </source>
</evidence>
<name>A0AAD4TVQ4_OVIAM</name>
<gene>
    <name evidence="10" type="ORF">MG293_017785</name>
</gene>
<feature type="transmembrane region" description="Helical" evidence="9">
    <location>
        <begin position="485"/>
        <end position="503"/>
    </location>
</feature>
<reference evidence="10" key="1">
    <citation type="submission" date="2022-03" db="EMBL/GenBank/DDBJ databases">
        <title>Genomic analyses of argali, domestic sheep and their hybrids provide insights into chromosomal evolution, heterosis and genetic basis of agronomic traits.</title>
        <authorList>
            <person name="Li M."/>
        </authorList>
    </citation>
    <scope>NUCLEOTIDE SEQUENCE</scope>
    <source>
        <strain evidence="10">CAU-MHL-2022a</strain>
        <tissue evidence="10">Skin</tissue>
    </source>
</reference>
<organism evidence="10 11">
    <name type="scientific">Ovis ammon polii</name>
    <dbReference type="NCBI Taxonomy" id="230172"/>
    <lineage>
        <taxon>Eukaryota</taxon>
        <taxon>Metazoa</taxon>
        <taxon>Chordata</taxon>
        <taxon>Craniata</taxon>
        <taxon>Vertebrata</taxon>
        <taxon>Euteleostomi</taxon>
        <taxon>Mammalia</taxon>
        <taxon>Eutheria</taxon>
        <taxon>Laurasiatheria</taxon>
        <taxon>Artiodactyla</taxon>
        <taxon>Ruminantia</taxon>
        <taxon>Pecora</taxon>
        <taxon>Bovidae</taxon>
        <taxon>Caprinae</taxon>
        <taxon>Ovis</taxon>
    </lineage>
</organism>
<keyword evidence="7" id="KW-1015">Disulfide bond</keyword>
<accession>A0AAD4TVQ4</accession>